<dbReference type="AlphaFoldDB" id="A0A2J7ZX11"/>
<feature type="non-terminal residue" evidence="3">
    <location>
        <position position="1"/>
    </location>
</feature>
<dbReference type="Proteomes" id="UP000236333">
    <property type="component" value="Unassembled WGS sequence"/>
</dbReference>
<keyword evidence="4" id="KW-1185">Reference proteome</keyword>
<evidence type="ECO:0000256" key="1">
    <source>
        <dbReference type="SAM" id="MobiDB-lite"/>
    </source>
</evidence>
<dbReference type="EMBL" id="PGGS01000357">
    <property type="protein sequence ID" value="PNH04813.1"/>
    <property type="molecule type" value="Genomic_DNA"/>
</dbReference>
<feature type="compositionally biased region" description="Gly residues" evidence="1">
    <location>
        <begin position="31"/>
        <end position="41"/>
    </location>
</feature>
<feature type="compositionally biased region" description="Low complexity" evidence="1">
    <location>
        <begin position="1"/>
        <end position="30"/>
    </location>
</feature>
<feature type="non-terminal residue" evidence="3">
    <location>
        <position position="334"/>
    </location>
</feature>
<keyword evidence="2" id="KW-0812">Transmembrane</keyword>
<keyword evidence="2" id="KW-1133">Transmembrane helix</keyword>
<gene>
    <name evidence="3" type="ORF">TSOC_008921</name>
</gene>
<proteinExistence type="predicted"/>
<evidence type="ECO:0000313" key="4">
    <source>
        <dbReference type="Proteomes" id="UP000236333"/>
    </source>
</evidence>
<feature type="transmembrane region" description="Helical" evidence="2">
    <location>
        <begin position="64"/>
        <end position="83"/>
    </location>
</feature>
<dbReference type="OrthoDB" id="545305at2759"/>
<feature type="region of interest" description="Disordered" evidence="1">
    <location>
        <begin position="1"/>
        <end position="54"/>
    </location>
</feature>
<name>A0A2J7ZX11_9CHLO</name>
<feature type="transmembrane region" description="Helical" evidence="2">
    <location>
        <begin position="95"/>
        <end position="116"/>
    </location>
</feature>
<keyword evidence="2" id="KW-0472">Membrane</keyword>
<organism evidence="3 4">
    <name type="scientific">Tetrabaena socialis</name>
    <dbReference type="NCBI Taxonomy" id="47790"/>
    <lineage>
        <taxon>Eukaryota</taxon>
        <taxon>Viridiplantae</taxon>
        <taxon>Chlorophyta</taxon>
        <taxon>core chlorophytes</taxon>
        <taxon>Chlorophyceae</taxon>
        <taxon>CS clade</taxon>
        <taxon>Chlamydomonadales</taxon>
        <taxon>Tetrabaenaceae</taxon>
        <taxon>Tetrabaena</taxon>
    </lineage>
</organism>
<evidence type="ECO:0000313" key="3">
    <source>
        <dbReference type="EMBL" id="PNH04813.1"/>
    </source>
</evidence>
<evidence type="ECO:0000256" key="2">
    <source>
        <dbReference type="SAM" id="Phobius"/>
    </source>
</evidence>
<accession>A0A2J7ZX11</accession>
<comment type="caution">
    <text evidence="3">The sequence shown here is derived from an EMBL/GenBank/DDBJ whole genome shotgun (WGS) entry which is preliminary data.</text>
</comment>
<protein>
    <submittedName>
        <fullName evidence="3">Uncharacterized protein</fullName>
    </submittedName>
</protein>
<reference evidence="3 4" key="1">
    <citation type="journal article" date="2017" name="Mol. Biol. Evol.">
        <title>The 4-celled Tetrabaena socialis nuclear genome reveals the essential components for genetic control of cell number at the origin of multicellularity in the volvocine lineage.</title>
        <authorList>
            <person name="Featherston J."/>
            <person name="Arakaki Y."/>
            <person name="Hanschen E.R."/>
            <person name="Ferris P.J."/>
            <person name="Michod R.E."/>
            <person name="Olson B.J.S.C."/>
            <person name="Nozaki H."/>
            <person name="Durand P.M."/>
        </authorList>
    </citation>
    <scope>NUCLEOTIDE SEQUENCE [LARGE SCALE GENOMIC DNA]</scope>
    <source>
        <strain evidence="3 4">NIES-571</strain>
    </source>
</reference>
<sequence length="334" mass="33908">QQQGGATATARKPPTRAQQTTPTPSSSFASRGGGGGGGTGDEGPDDEGTGDSLQIGLDPFSQQLILSALTAAGAAAIASAVHLDLSTALRTDDSSVLLLAAELSAPVLVLLLGVAVPRWAPPFKAFTLQPWNSPTANPVLGLALVGRSLQQLANEFLVRGAGWGLISGWVAGALSTADTSDGLLYYGILFGGQDAVKYAAGLALVAVALPGALWEARAARNFVRASVVGPVRDAAIFCTGDGVDEPAYCDPAGYAMMAARRPANRAPVADVVIRTRSWRSGGVSSVSSAASLGSIDLADLPLPPGVGATLSASSAAFEWDSEDMGVLLRVETLQ</sequence>